<feature type="region of interest" description="Disordered" evidence="1">
    <location>
        <begin position="434"/>
        <end position="457"/>
    </location>
</feature>
<keyword evidence="3" id="KW-1185">Reference proteome</keyword>
<feature type="compositionally biased region" description="Basic and acidic residues" evidence="1">
    <location>
        <begin position="1181"/>
        <end position="1201"/>
    </location>
</feature>
<feature type="compositionally biased region" description="Basic and acidic residues" evidence="1">
    <location>
        <begin position="747"/>
        <end position="759"/>
    </location>
</feature>
<feature type="region of interest" description="Disordered" evidence="1">
    <location>
        <begin position="2081"/>
        <end position="2172"/>
    </location>
</feature>
<gene>
    <name evidence="2" type="ORF">MCOR_15168</name>
</gene>
<reference evidence="2 3" key="1">
    <citation type="submission" date="2020-06" db="EMBL/GenBank/DDBJ databases">
        <authorList>
            <person name="Li R."/>
            <person name="Bekaert M."/>
        </authorList>
    </citation>
    <scope>NUCLEOTIDE SEQUENCE [LARGE SCALE GENOMIC DNA]</scope>
    <source>
        <strain evidence="3">wild</strain>
    </source>
</reference>
<dbReference type="EMBL" id="CACVKT020002619">
    <property type="protein sequence ID" value="CAC5379070.1"/>
    <property type="molecule type" value="Genomic_DNA"/>
</dbReference>
<feature type="compositionally biased region" description="Basic and acidic residues" evidence="1">
    <location>
        <begin position="886"/>
        <end position="907"/>
    </location>
</feature>
<feature type="compositionally biased region" description="Basic and acidic residues" evidence="1">
    <location>
        <begin position="1212"/>
        <end position="1222"/>
    </location>
</feature>
<accession>A0A6J8B6W6</accession>
<dbReference type="OrthoDB" id="6185554at2759"/>
<feature type="compositionally biased region" description="Basic and acidic residues" evidence="1">
    <location>
        <begin position="2102"/>
        <end position="2112"/>
    </location>
</feature>
<sequence>MFQILIRDQEFKQQIADAKRIARECLSLDFNDNRSQDQLKSNRKYESEDESDGDKLLKVTAILQDILPKYFVRQLKDKETQTDQTYAVDTSVQTESENTVSTDKLTTLMGDALVNVPDQAVGYIKDFLQSSLNGIVNNSTMKNPIDQPCHDTEIMNSHRFSKPNFMDDNNDFETRMKPINAEIIDVCKNRMESIARSIFKEMMFDHLGANQSIVNHRYEWNQKQFPTNMYGVENPDKTQTIQYGHVPQEDISQYELIGFTTVIPGNHGDRIDDTNENIQSISVSPPTTFKYFSSQCDLRDKDIHQINSTITSMPSTFEYHSSESQMHGTNVQRGDFTPTESWSHPSTLSYYMPVSAIPYNWAADAPDPYDDIADDEYLREKLFVPKLDLSFMDDNPPVISDHDTDSSIWSFSSCESEGAFKNWLKRNGMYMSEDSGSISSSIPKAPRGKKRSNDDEGFKMSFNDSYCKEDDKKDGITDYGSEYTVQRIRYIRQELNETEKAVKRRILGRLNEKRKSEYTLEMAEIAENIVTERSMNLFTAQSDALDTFRSISVLSSCETYDDFKNWLNTDDSYKPEEINRKSEDINYDTIDKALITMTDYQSQEKDKVINLEKAYDTTQTDLALNIDDITENRDNEGNVEPQIAKRKKTVNGEISNQIVIATANEKSSPSDLDDIDPRLEADRERRILKAANWVRAVDIYLQRKQALKESESLFKIGDVSEYDLGSSGTSMTTSSDIEQPPIIKSDTSQDKGNHLGRMGDVELNEEKRKFVGAIGDAEQPKEMIDQRSDIFPNSHCGSMDSTDIDITSILGSDIDKREGDAAKATIDNRLTDKSRFDLQEKDTIADETTQPETLSINETTKPKEQVERILFGKPPLPPNNYYRSQDVLREKATPKDNLDRENKETKTNEYTNNVTSKRTESCEEEYNDENTESSAAETVSSEYPSYESDFSEELQDGDSGKHITTTCQLAVAQKDICDEKQVSVYNHEKDAESKTNGTEMLTDVVQMVEGFKTVDSEPPAYTRMNLSDADEAKTRNIILGTGQSFQKMYPIHNSKAANQCFDNDALSSDCVYLEKVQNANDEESFTVSSATFDSFFGYDNPDEGDDNMPYERDEILMKNRQHSFKMNEKSVELITETERQPPAIKLQGDKLRGKFNKSTCEKQQLKHKTGTNQIGLSKENQLNHEEKNKIDTEIADDESRSTRQTVSTSMETKSKNNTENHHIKGSTLPPVKQIEKVSTETEFHSNIGLNNRKIITPKSRKSKNDNEGNHDTGFTKQDTNKLDEMVSKESKISRLIKQHSNAENEDQLRSSKQNDKSPMITNTVTVSSAVRERQFGNDNLLRKIEGDKQSLQNIYTKNDFPAAYQCTAKDALSLDNVYSEKEENTRDEELCSVSSASCDSFFGYDKPNDGNNDMPYEKDKGDKQSLQDIYTKSVIPAARCALFPANEYSEKEENTMDEELDIISNASWDSFFGYDDPDDGNNDMPYEKDEILMNNRQQGFKMHEKSAERLTETKKELSDISLQCTKLRSKSNESTNEKQPVHNDSGRIHEKLTKEMSFDHVVRPYTETEFDKVIAYDENISSTKQNLSASLVIESKNNTNKHHLKESTILMSSEQNKMASSTETQLHSNIDSDGSTGLENREINSPKITKSKNDNECHSDTGFIEQSATTLVDMVAKESKISRLTKNHSNIESDDQKEPLKQNASKIPMTTKTHSDTGTIMESVRQRRIGHNNLLRKNEDEKFEKSKLIKRKKCVEFDKPKAEKHQSISGSDDVSTESSVSWEQHGNTIDGIRQKQKPRLIEHKSTEMQVESNSDNSLSKRNVMSEKCIHNETIGSFHDDALSNIKADPSLGVSMPGSCVLYNGALIITDGGGDETSDDGSVIDMPVEELKKWKTARETIKNKIRKTESNRSCESFNQVHKHLQAPSQSLLAPGFLQRRGTLAPISPNQEAINKKDHNSKSVKKTSKKKKKKKTKDIKKETMQWPEPKQVEIETHCDSSTGSFSMPSFELAEDLPLKSTENLSATDTNVSVDLNDHLSSNPIESLKHVRFKEDDEIFIIDSYESSDEKFVENDINSKDISEKSFQSLHEEMKRKRMMTRRKSREDMNRRMNEDFTINSYESSDSGSCDSLARRKSREDMNRKMNEDFTINSYESSDSGSCDSLARRKSREDMNMKMNEDFTINSYESSDSG</sequence>
<evidence type="ECO:0000256" key="1">
    <source>
        <dbReference type="SAM" id="MobiDB-lite"/>
    </source>
</evidence>
<feature type="compositionally biased region" description="Polar residues" evidence="1">
    <location>
        <begin position="1170"/>
        <end position="1180"/>
    </location>
</feature>
<feature type="compositionally biased region" description="Basic and acidic residues" evidence="1">
    <location>
        <begin position="2081"/>
        <end position="2092"/>
    </location>
</feature>
<feature type="compositionally biased region" description="Acidic residues" evidence="1">
    <location>
        <begin position="922"/>
        <end position="931"/>
    </location>
</feature>
<feature type="compositionally biased region" description="Low complexity" evidence="1">
    <location>
        <begin position="2151"/>
        <end position="2162"/>
    </location>
</feature>
<feature type="compositionally biased region" description="Basic and acidic residues" evidence="1">
    <location>
        <begin position="1278"/>
        <end position="1292"/>
    </location>
</feature>
<name>A0A6J8B6W6_MYTCO</name>
<feature type="region of interest" description="Disordered" evidence="1">
    <location>
        <begin position="1617"/>
        <end position="1660"/>
    </location>
</feature>
<feature type="compositionally biased region" description="Basic and acidic residues" evidence="1">
    <location>
        <begin position="1300"/>
        <end position="1315"/>
    </location>
</feature>
<evidence type="ECO:0000313" key="3">
    <source>
        <dbReference type="Proteomes" id="UP000507470"/>
    </source>
</evidence>
<feature type="compositionally biased region" description="Basic and acidic residues" evidence="1">
    <location>
        <begin position="2135"/>
        <end position="2145"/>
    </location>
</feature>
<feature type="compositionally biased region" description="Basic and acidic residues" evidence="1">
    <location>
        <begin position="1233"/>
        <end position="1243"/>
    </location>
</feature>
<feature type="compositionally biased region" description="Polar residues" evidence="1">
    <location>
        <begin position="1617"/>
        <end position="1638"/>
    </location>
</feature>
<feature type="region of interest" description="Disordered" evidence="1">
    <location>
        <begin position="726"/>
        <end position="759"/>
    </location>
</feature>
<feature type="compositionally biased region" description="Low complexity" evidence="1">
    <location>
        <begin position="2118"/>
        <end position="2129"/>
    </location>
</feature>
<feature type="region of interest" description="Disordered" evidence="1">
    <location>
        <begin position="1528"/>
        <end position="1548"/>
    </location>
</feature>
<feature type="compositionally biased region" description="Basic and acidic residues" evidence="1">
    <location>
        <begin position="1535"/>
        <end position="1548"/>
    </location>
</feature>
<feature type="compositionally biased region" description="Low complexity" evidence="1">
    <location>
        <begin position="932"/>
        <end position="942"/>
    </location>
</feature>
<organism evidence="2 3">
    <name type="scientific">Mytilus coruscus</name>
    <name type="common">Sea mussel</name>
    <dbReference type="NCBI Taxonomy" id="42192"/>
    <lineage>
        <taxon>Eukaryota</taxon>
        <taxon>Metazoa</taxon>
        <taxon>Spiralia</taxon>
        <taxon>Lophotrochozoa</taxon>
        <taxon>Mollusca</taxon>
        <taxon>Bivalvia</taxon>
        <taxon>Autobranchia</taxon>
        <taxon>Pteriomorphia</taxon>
        <taxon>Mytilida</taxon>
        <taxon>Mytiloidea</taxon>
        <taxon>Mytilidae</taxon>
        <taxon>Mytilinae</taxon>
        <taxon>Mytilus</taxon>
    </lineage>
</organism>
<feature type="region of interest" description="Disordered" evidence="1">
    <location>
        <begin position="1944"/>
        <end position="1982"/>
    </location>
</feature>
<feature type="region of interest" description="Disordered" evidence="1">
    <location>
        <begin position="1158"/>
        <end position="1320"/>
    </location>
</feature>
<proteinExistence type="predicted"/>
<protein>
    <submittedName>
        <fullName evidence="2">Uncharacterized protein</fullName>
    </submittedName>
</protein>
<feature type="region of interest" description="Disordered" evidence="1">
    <location>
        <begin position="1404"/>
        <end position="1423"/>
    </location>
</feature>
<feature type="region of interest" description="Disordered" evidence="1">
    <location>
        <begin position="871"/>
        <end position="945"/>
    </location>
</feature>
<evidence type="ECO:0000313" key="2">
    <source>
        <dbReference type="EMBL" id="CAC5379070.1"/>
    </source>
</evidence>
<feature type="compositionally biased region" description="Low complexity" evidence="1">
    <location>
        <begin position="726"/>
        <end position="735"/>
    </location>
</feature>
<feature type="compositionally biased region" description="Basic residues" evidence="1">
    <location>
        <begin position="1960"/>
        <end position="1976"/>
    </location>
</feature>
<dbReference type="Proteomes" id="UP000507470">
    <property type="component" value="Unassembled WGS sequence"/>
</dbReference>
<feature type="compositionally biased region" description="Polar residues" evidence="1">
    <location>
        <begin position="1202"/>
        <end position="1211"/>
    </location>
</feature>